<evidence type="ECO:0000313" key="1">
    <source>
        <dbReference type="EMBL" id="GIZ04647.1"/>
    </source>
</evidence>
<dbReference type="Proteomes" id="UP001054945">
    <property type="component" value="Unassembled WGS sequence"/>
</dbReference>
<name>A0AAV4YBN0_CAEEX</name>
<dbReference type="EMBL" id="BPLR01019119">
    <property type="protein sequence ID" value="GIZ04647.1"/>
    <property type="molecule type" value="Genomic_DNA"/>
</dbReference>
<keyword evidence="2" id="KW-1185">Reference proteome</keyword>
<dbReference type="SUPFAM" id="SSF47769">
    <property type="entry name" value="SAM/Pointed domain"/>
    <property type="match status" value="1"/>
</dbReference>
<comment type="caution">
    <text evidence="1">The sequence shown here is derived from an EMBL/GenBank/DDBJ whole genome shotgun (WGS) entry which is preliminary data.</text>
</comment>
<sequence length="131" mass="15337">MGPLKLDQVHMWTIDDVKEWLEDNGFLEYVNLLCIGDIKRLAISVHELQMLNPVIISNWRATIDDSHLYRNSNNGTKPRRRRHRREASDSSDLNTLAVNLVMMKEIILMALKNSLNQKYGKLLWVWCIFSV</sequence>
<evidence type="ECO:0000313" key="2">
    <source>
        <dbReference type="Proteomes" id="UP001054945"/>
    </source>
</evidence>
<reference evidence="1 2" key="1">
    <citation type="submission" date="2021-06" db="EMBL/GenBank/DDBJ databases">
        <title>Caerostris extrusa draft genome.</title>
        <authorList>
            <person name="Kono N."/>
            <person name="Arakawa K."/>
        </authorList>
    </citation>
    <scope>NUCLEOTIDE SEQUENCE [LARGE SCALE GENOMIC DNA]</scope>
</reference>
<gene>
    <name evidence="1" type="primary">Samd8</name>
    <name evidence="1" type="ORF">CEXT_771651</name>
</gene>
<proteinExistence type="predicted"/>
<protein>
    <submittedName>
        <fullName evidence="1">Sphingomyelin synthase-related protein 1</fullName>
    </submittedName>
</protein>
<dbReference type="AlphaFoldDB" id="A0AAV4YBN0"/>
<dbReference type="Gene3D" id="1.10.150.50">
    <property type="entry name" value="Transcription Factor, Ets-1"/>
    <property type="match status" value="1"/>
</dbReference>
<accession>A0AAV4YBN0</accession>
<organism evidence="1 2">
    <name type="scientific">Caerostris extrusa</name>
    <name type="common">Bark spider</name>
    <name type="synonym">Caerostris bankana</name>
    <dbReference type="NCBI Taxonomy" id="172846"/>
    <lineage>
        <taxon>Eukaryota</taxon>
        <taxon>Metazoa</taxon>
        <taxon>Ecdysozoa</taxon>
        <taxon>Arthropoda</taxon>
        <taxon>Chelicerata</taxon>
        <taxon>Arachnida</taxon>
        <taxon>Araneae</taxon>
        <taxon>Araneomorphae</taxon>
        <taxon>Entelegynae</taxon>
        <taxon>Araneoidea</taxon>
        <taxon>Araneidae</taxon>
        <taxon>Caerostris</taxon>
    </lineage>
</organism>
<dbReference type="InterPro" id="IPR013761">
    <property type="entry name" value="SAM/pointed_sf"/>
</dbReference>